<evidence type="ECO:0000256" key="2">
    <source>
        <dbReference type="SAM" id="SignalP"/>
    </source>
</evidence>
<organism evidence="3 4">
    <name type="scientific">Myotis myotis</name>
    <name type="common">Greater mouse-eared bat</name>
    <name type="synonym">Vespertilio myotis</name>
    <dbReference type="NCBI Taxonomy" id="51298"/>
    <lineage>
        <taxon>Eukaryota</taxon>
        <taxon>Metazoa</taxon>
        <taxon>Chordata</taxon>
        <taxon>Craniata</taxon>
        <taxon>Vertebrata</taxon>
        <taxon>Euteleostomi</taxon>
        <taxon>Mammalia</taxon>
        <taxon>Eutheria</taxon>
        <taxon>Laurasiatheria</taxon>
        <taxon>Chiroptera</taxon>
        <taxon>Yangochiroptera</taxon>
        <taxon>Vespertilionidae</taxon>
        <taxon>Myotis</taxon>
    </lineage>
</organism>
<sequence>MMCLGVVLFGFLLFGVLCASWTCKSISLTRWGKFSVIISSNRFSISCSLSSSGTPIILMLVRLKLFQRLLTLSSYFQILFSFCFSSWVFFASSHFESLTRFLHSSGLLFGVCIIFFISVSVCLISVGSLSQHRGSH</sequence>
<keyword evidence="2" id="KW-0732">Signal</keyword>
<dbReference type="Proteomes" id="UP000527355">
    <property type="component" value="Unassembled WGS sequence"/>
</dbReference>
<keyword evidence="1" id="KW-0472">Membrane</keyword>
<keyword evidence="1" id="KW-1133">Transmembrane helix</keyword>
<reference evidence="3 4" key="1">
    <citation type="journal article" date="2020" name="Nature">
        <title>Six reference-quality genomes reveal evolution of bat adaptations.</title>
        <authorList>
            <person name="Jebb D."/>
            <person name="Huang Z."/>
            <person name="Pippel M."/>
            <person name="Hughes G.M."/>
            <person name="Lavrichenko K."/>
            <person name="Devanna P."/>
            <person name="Winkler S."/>
            <person name="Jermiin L.S."/>
            <person name="Skirmuntt E.C."/>
            <person name="Katzourakis A."/>
            <person name="Burkitt-Gray L."/>
            <person name="Ray D.A."/>
            <person name="Sullivan K.A.M."/>
            <person name="Roscito J.G."/>
            <person name="Kirilenko B.M."/>
            <person name="Davalos L.M."/>
            <person name="Corthals A.P."/>
            <person name="Power M.L."/>
            <person name="Jones G."/>
            <person name="Ransome R.D."/>
            <person name="Dechmann D.K.N."/>
            <person name="Locatelli A.G."/>
            <person name="Puechmaille S.J."/>
            <person name="Fedrigo O."/>
            <person name="Jarvis E.D."/>
            <person name="Hiller M."/>
            <person name="Vernes S.C."/>
            <person name="Myers E.W."/>
            <person name="Teeling E.C."/>
        </authorList>
    </citation>
    <scope>NUCLEOTIDE SEQUENCE [LARGE SCALE GENOMIC DNA]</scope>
    <source>
        <strain evidence="3">MMyoMyo1</strain>
        <tissue evidence="3">Flight muscle</tissue>
    </source>
</reference>
<dbReference type="AlphaFoldDB" id="A0A7J7TTU9"/>
<keyword evidence="1" id="KW-0812">Transmembrane</keyword>
<dbReference type="EMBL" id="JABWUV010000015">
    <property type="protein sequence ID" value="KAF6304019.1"/>
    <property type="molecule type" value="Genomic_DNA"/>
</dbReference>
<comment type="caution">
    <text evidence="3">The sequence shown here is derived from an EMBL/GenBank/DDBJ whole genome shotgun (WGS) entry which is preliminary data.</text>
</comment>
<evidence type="ECO:0000256" key="1">
    <source>
        <dbReference type="SAM" id="Phobius"/>
    </source>
</evidence>
<protein>
    <recommendedName>
        <fullName evidence="5">Secreted peptide</fullName>
    </recommendedName>
</protein>
<feature type="transmembrane region" description="Helical" evidence="1">
    <location>
        <begin position="75"/>
        <end position="95"/>
    </location>
</feature>
<accession>A0A7J7TTU9</accession>
<keyword evidence="4" id="KW-1185">Reference proteome</keyword>
<feature type="chain" id="PRO_5029635554" description="Secreted peptide" evidence="2">
    <location>
        <begin position="19"/>
        <end position="136"/>
    </location>
</feature>
<evidence type="ECO:0000313" key="3">
    <source>
        <dbReference type="EMBL" id="KAF6304019.1"/>
    </source>
</evidence>
<evidence type="ECO:0000313" key="4">
    <source>
        <dbReference type="Proteomes" id="UP000527355"/>
    </source>
</evidence>
<name>A0A7J7TTU9_MYOMY</name>
<proteinExistence type="predicted"/>
<feature type="signal peptide" evidence="2">
    <location>
        <begin position="1"/>
        <end position="18"/>
    </location>
</feature>
<feature type="transmembrane region" description="Helical" evidence="1">
    <location>
        <begin position="107"/>
        <end position="129"/>
    </location>
</feature>
<gene>
    <name evidence="3" type="ORF">mMyoMyo1_008998</name>
</gene>
<evidence type="ECO:0008006" key="5">
    <source>
        <dbReference type="Google" id="ProtNLM"/>
    </source>
</evidence>